<accession>A0A1H8X0F4</accession>
<dbReference type="Proteomes" id="UP000199615">
    <property type="component" value="Unassembled WGS sequence"/>
</dbReference>
<proteinExistence type="predicted"/>
<reference evidence="2" key="1">
    <citation type="submission" date="2016-10" db="EMBL/GenBank/DDBJ databases">
        <authorList>
            <person name="Varghese N."/>
            <person name="Submissions S."/>
        </authorList>
    </citation>
    <scope>NUCLEOTIDE SEQUENCE [LARGE SCALE GENOMIC DNA]</scope>
    <source>
        <strain evidence="2">DSM 123</strain>
    </source>
</reference>
<evidence type="ECO:0000313" key="1">
    <source>
        <dbReference type="EMBL" id="SEP33374.1"/>
    </source>
</evidence>
<organism evidence="1 2">
    <name type="scientific">Rhodopseudomonas pseudopalustris</name>
    <dbReference type="NCBI Taxonomy" id="1513892"/>
    <lineage>
        <taxon>Bacteria</taxon>
        <taxon>Pseudomonadati</taxon>
        <taxon>Pseudomonadota</taxon>
        <taxon>Alphaproteobacteria</taxon>
        <taxon>Hyphomicrobiales</taxon>
        <taxon>Nitrobacteraceae</taxon>
        <taxon>Rhodopseudomonas</taxon>
    </lineage>
</organism>
<dbReference type="RefSeq" id="WP_062313547.1">
    <property type="nucleotide sequence ID" value="NZ_FODT01000015.1"/>
</dbReference>
<sequence>MTTYLVAVHLLVEANVSPEAEVADALHGILTEDMRKYAGAHSSLIDWAVAGDDIAGSIVPVAIAGDYQPDATAFPAWPRRRQP</sequence>
<keyword evidence="2" id="KW-1185">Reference proteome</keyword>
<dbReference type="OrthoDB" id="8265439at2"/>
<dbReference type="EMBL" id="FODT01000015">
    <property type="protein sequence ID" value="SEP33374.1"/>
    <property type="molecule type" value="Genomic_DNA"/>
</dbReference>
<dbReference type="AlphaFoldDB" id="A0A1H8X0F4"/>
<protein>
    <submittedName>
        <fullName evidence="1">Uncharacterized protein</fullName>
    </submittedName>
</protein>
<name>A0A1H8X0F4_9BRAD</name>
<gene>
    <name evidence="1" type="ORF">SAMN05444123_11535</name>
</gene>
<evidence type="ECO:0000313" key="2">
    <source>
        <dbReference type="Proteomes" id="UP000199615"/>
    </source>
</evidence>